<evidence type="ECO:0000256" key="1">
    <source>
        <dbReference type="SAM" id="MobiDB-lite"/>
    </source>
</evidence>
<dbReference type="InterPro" id="IPR036415">
    <property type="entry name" value="Lamin_tail_dom_sf"/>
</dbReference>
<dbReference type="PROSITE" id="PS51841">
    <property type="entry name" value="LTD"/>
    <property type="match status" value="1"/>
</dbReference>
<dbReference type="OrthoDB" id="3828227at2"/>
<evidence type="ECO:0000313" key="4">
    <source>
        <dbReference type="Proteomes" id="UP000198253"/>
    </source>
</evidence>
<dbReference type="NCBIfam" id="NF038131">
    <property type="entry name" value="choice_anch_K"/>
    <property type="match status" value="1"/>
</dbReference>
<dbReference type="Pfam" id="PF00932">
    <property type="entry name" value="LTD"/>
    <property type="match status" value="1"/>
</dbReference>
<reference evidence="4" key="1">
    <citation type="submission" date="2016-06" db="EMBL/GenBank/DDBJ databases">
        <authorList>
            <person name="Varghese N."/>
            <person name="Submissions Spin"/>
        </authorList>
    </citation>
    <scope>NUCLEOTIDE SEQUENCE [LARGE SCALE GENOMIC DNA]</scope>
    <source>
        <strain evidence="4">DSM 43816</strain>
    </source>
</reference>
<dbReference type="SUPFAM" id="SSF74853">
    <property type="entry name" value="Lamin A/C globular tail domain"/>
    <property type="match status" value="1"/>
</dbReference>
<accession>A0A1C4UH17</accession>
<keyword evidence="4" id="KW-1185">Reference proteome</keyword>
<dbReference type="InParanoid" id="A0A1C4UH17"/>
<dbReference type="EMBL" id="LT607413">
    <property type="protein sequence ID" value="SCE70979.1"/>
    <property type="molecule type" value="Genomic_DNA"/>
</dbReference>
<evidence type="ECO:0000259" key="2">
    <source>
        <dbReference type="PROSITE" id="PS51841"/>
    </source>
</evidence>
<sequence length="286" mass="30689">MSTALTTGSWSSLSVSPPNLNGLGTEHVRWGTPAGSGQSGYVFRGGSVEVQTDGTEFTLGTYTHENFPIVGMPAQQFDVDLVVRVAFEDGTESDFSFRFHHNETPNNGPTPDDVVDLPTFVSPETVTIDGVEYGVVISGFKRGGQVVRTFVSPENGANSADIVAIFARAGRPDVVITTVRHRGDVKYTQADEYVEIVNRGTVAANISGWTLGADDAGQDFGFPPGTVLQPGQRIRIYTNQHHPEWGGFSYGSGRPIWNDKGDRAALRGPDGEVVSEYGYGSRASTP</sequence>
<organism evidence="3 4">
    <name type="scientific">Micromonospora echinospora</name>
    <name type="common">Micromonospora purpurea</name>
    <dbReference type="NCBI Taxonomy" id="1877"/>
    <lineage>
        <taxon>Bacteria</taxon>
        <taxon>Bacillati</taxon>
        <taxon>Actinomycetota</taxon>
        <taxon>Actinomycetes</taxon>
        <taxon>Micromonosporales</taxon>
        <taxon>Micromonosporaceae</taxon>
        <taxon>Micromonospora</taxon>
    </lineage>
</organism>
<protein>
    <submittedName>
        <fullName evidence="3">Lamin Tail Domain</fullName>
    </submittedName>
</protein>
<dbReference type="Gene3D" id="2.60.40.1260">
    <property type="entry name" value="Lamin Tail domain"/>
    <property type="match status" value="1"/>
</dbReference>
<dbReference type="InterPro" id="IPR047995">
    <property type="entry name" value="Choice_anch_K"/>
</dbReference>
<feature type="domain" description="LTD" evidence="2">
    <location>
        <begin position="170"/>
        <end position="281"/>
    </location>
</feature>
<dbReference type="InterPro" id="IPR001322">
    <property type="entry name" value="Lamin_tail_dom"/>
</dbReference>
<proteinExistence type="predicted"/>
<evidence type="ECO:0000313" key="3">
    <source>
        <dbReference type="EMBL" id="SCE70979.1"/>
    </source>
</evidence>
<dbReference type="AlphaFoldDB" id="A0A1C4UH17"/>
<feature type="region of interest" description="Disordered" evidence="1">
    <location>
        <begin position="263"/>
        <end position="286"/>
    </location>
</feature>
<name>A0A1C4UH17_MICEC</name>
<dbReference type="Proteomes" id="UP000198253">
    <property type="component" value="Chromosome I"/>
</dbReference>
<gene>
    <name evidence="3" type="ORF">GA0070618_0325</name>
</gene>
<dbReference type="RefSeq" id="WP_088980034.1">
    <property type="nucleotide sequence ID" value="NZ_LT607413.1"/>
</dbReference>